<protein>
    <submittedName>
        <fullName evidence="2">Uncharacterized protein</fullName>
    </submittedName>
</protein>
<gene>
    <name evidence="2" type="ORF">MTO99_05845</name>
</gene>
<accession>A0ABY4C551</accession>
<dbReference type="Proteomes" id="UP000832097">
    <property type="component" value="Chromosome"/>
</dbReference>
<sequence length="116" mass="12768">MARHDTGDRFAPRQSLDDLNRMGGFAARLDELTAPPKVFRSELRRLARAAGLRVLTSTTDASFVAWVPDWEMIATPEQLAARRAAIRAAVEAADDGEPAASRRHLRAVEPVNPPRP</sequence>
<dbReference type="RefSeq" id="WP_243557749.1">
    <property type="nucleotide sequence ID" value="NZ_CP094528.1"/>
</dbReference>
<evidence type="ECO:0000313" key="3">
    <source>
        <dbReference type="Proteomes" id="UP000832097"/>
    </source>
</evidence>
<name>A0ABY4C551_9MICO</name>
<keyword evidence="3" id="KW-1185">Reference proteome</keyword>
<feature type="region of interest" description="Disordered" evidence="1">
    <location>
        <begin position="93"/>
        <end position="116"/>
    </location>
</feature>
<proteinExistence type="predicted"/>
<reference evidence="2 3" key="1">
    <citation type="submission" date="2022-03" db="EMBL/GenBank/DDBJ databases">
        <title>Mucilaginibacter sp. isolated from the gut of Protaetia brevitarsis seulensis larvae.</title>
        <authorList>
            <person name="Won M."/>
            <person name="Kim S.-J."/>
            <person name="Kwon S.-W."/>
        </authorList>
    </citation>
    <scope>NUCLEOTIDE SEQUENCE [LARGE SCALE GENOMIC DNA]</scope>
    <source>
        <strain evidence="2 3">CFWR-12</strain>
    </source>
</reference>
<evidence type="ECO:0000256" key="1">
    <source>
        <dbReference type="SAM" id="MobiDB-lite"/>
    </source>
</evidence>
<organism evidence="2 3">
    <name type="scientific">Agromyces larvae</name>
    <dbReference type="NCBI Taxonomy" id="2929802"/>
    <lineage>
        <taxon>Bacteria</taxon>
        <taxon>Bacillati</taxon>
        <taxon>Actinomycetota</taxon>
        <taxon>Actinomycetes</taxon>
        <taxon>Micrococcales</taxon>
        <taxon>Microbacteriaceae</taxon>
        <taxon>Agromyces</taxon>
    </lineage>
</organism>
<evidence type="ECO:0000313" key="2">
    <source>
        <dbReference type="EMBL" id="UOE45286.1"/>
    </source>
</evidence>
<dbReference type="EMBL" id="CP094528">
    <property type="protein sequence ID" value="UOE45286.1"/>
    <property type="molecule type" value="Genomic_DNA"/>
</dbReference>